<sequence>MDSPLNDIEDFTSLKNVQDIFDDVNKLHEENVMEIESETQDPSFNCYWRDNKYVVHMDEIDKLSDSRIKGESGTSSLKNGNCECYNCQKYFHHSKYCTCDPRCLKYAGSHPTKQCTKALETSPVWALLSSNPAANFSGSPKNAANFVLAPPAKVSYNETRTAKDIPDLQSSESSSQSRFHPYYI</sequence>
<organism evidence="2 3">
    <name type="scientific">Caerostris extrusa</name>
    <name type="common">Bark spider</name>
    <name type="synonym">Caerostris bankana</name>
    <dbReference type="NCBI Taxonomy" id="172846"/>
    <lineage>
        <taxon>Eukaryota</taxon>
        <taxon>Metazoa</taxon>
        <taxon>Ecdysozoa</taxon>
        <taxon>Arthropoda</taxon>
        <taxon>Chelicerata</taxon>
        <taxon>Arachnida</taxon>
        <taxon>Araneae</taxon>
        <taxon>Araneomorphae</taxon>
        <taxon>Entelegynae</taxon>
        <taxon>Araneoidea</taxon>
        <taxon>Araneidae</taxon>
        <taxon>Caerostris</taxon>
    </lineage>
</organism>
<keyword evidence="3" id="KW-1185">Reference proteome</keyword>
<reference evidence="2 3" key="1">
    <citation type="submission" date="2021-06" db="EMBL/GenBank/DDBJ databases">
        <title>Caerostris extrusa draft genome.</title>
        <authorList>
            <person name="Kono N."/>
            <person name="Arakawa K."/>
        </authorList>
    </citation>
    <scope>NUCLEOTIDE SEQUENCE [LARGE SCALE GENOMIC DNA]</scope>
</reference>
<evidence type="ECO:0000313" key="2">
    <source>
        <dbReference type="EMBL" id="GIX82525.1"/>
    </source>
</evidence>
<dbReference type="AlphaFoldDB" id="A0AAV4NCM3"/>
<feature type="region of interest" description="Disordered" evidence="1">
    <location>
        <begin position="160"/>
        <end position="184"/>
    </location>
</feature>
<gene>
    <name evidence="2" type="ORF">CEXT_812391</name>
</gene>
<dbReference type="EMBL" id="BPLR01020788">
    <property type="protein sequence ID" value="GIX82525.1"/>
    <property type="molecule type" value="Genomic_DNA"/>
</dbReference>
<protein>
    <submittedName>
        <fullName evidence="2">Uncharacterized protein</fullName>
    </submittedName>
</protein>
<evidence type="ECO:0000313" key="3">
    <source>
        <dbReference type="Proteomes" id="UP001054945"/>
    </source>
</evidence>
<evidence type="ECO:0000256" key="1">
    <source>
        <dbReference type="SAM" id="MobiDB-lite"/>
    </source>
</evidence>
<accession>A0AAV4NCM3</accession>
<comment type="caution">
    <text evidence="2">The sequence shown here is derived from an EMBL/GenBank/DDBJ whole genome shotgun (WGS) entry which is preliminary data.</text>
</comment>
<proteinExistence type="predicted"/>
<name>A0AAV4NCM3_CAEEX</name>
<dbReference type="Proteomes" id="UP001054945">
    <property type="component" value="Unassembled WGS sequence"/>
</dbReference>